<dbReference type="Pfam" id="PF00145">
    <property type="entry name" value="DNA_methylase"/>
    <property type="match status" value="2"/>
</dbReference>
<dbReference type="GO" id="GO:0003677">
    <property type="term" value="F:DNA binding"/>
    <property type="evidence" value="ECO:0007669"/>
    <property type="project" value="TreeGrafter"/>
</dbReference>
<feature type="compositionally biased region" description="Basic and acidic residues" evidence="6">
    <location>
        <begin position="754"/>
        <end position="773"/>
    </location>
</feature>
<dbReference type="GO" id="GO:0044027">
    <property type="term" value="P:negative regulation of gene expression via chromosomal CpG island methylation"/>
    <property type="evidence" value="ECO:0007669"/>
    <property type="project" value="TreeGrafter"/>
</dbReference>
<proteinExistence type="inferred from homology"/>
<evidence type="ECO:0000256" key="6">
    <source>
        <dbReference type="SAM" id="MobiDB-lite"/>
    </source>
</evidence>
<evidence type="ECO:0000256" key="2">
    <source>
        <dbReference type="ARBA" id="ARBA00022603"/>
    </source>
</evidence>
<evidence type="ECO:0000313" key="8">
    <source>
        <dbReference type="Proteomes" id="UP000316270"/>
    </source>
</evidence>
<dbReference type="SUPFAM" id="SSF53335">
    <property type="entry name" value="S-adenosyl-L-methionine-dependent methyltransferases"/>
    <property type="match status" value="1"/>
</dbReference>
<dbReference type="Proteomes" id="UP000316270">
    <property type="component" value="Chromosome 19"/>
</dbReference>
<name>A0A517LQM5_9PEZI</name>
<dbReference type="AlphaFoldDB" id="A0A517LQM5"/>
<evidence type="ECO:0000256" key="1">
    <source>
        <dbReference type="ARBA" id="ARBA00011975"/>
    </source>
</evidence>
<evidence type="ECO:0000256" key="3">
    <source>
        <dbReference type="ARBA" id="ARBA00022679"/>
    </source>
</evidence>
<dbReference type="PANTHER" id="PTHR10629:SF52">
    <property type="entry name" value="DNA (CYTOSINE-5)-METHYLTRANSFERASE 1"/>
    <property type="match status" value="1"/>
</dbReference>
<gene>
    <name evidence="7" type="ORF">FKW77_001612</name>
</gene>
<dbReference type="EC" id="2.1.1.37" evidence="1"/>
<dbReference type="GO" id="GO:0003886">
    <property type="term" value="F:DNA (cytosine-5-)-methyltransferase activity"/>
    <property type="evidence" value="ECO:0007669"/>
    <property type="project" value="UniProtKB-EC"/>
</dbReference>
<dbReference type="Gene3D" id="3.90.120.10">
    <property type="entry name" value="DNA Methylase, subunit A, domain 2"/>
    <property type="match status" value="1"/>
</dbReference>
<dbReference type="GO" id="GO:0005634">
    <property type="term" value="C:nucleus"/>
    <property type="evidence" value="ECO:0007669"/>
    <property type="project" value="TreeGrafter"/>
</dbReference>
<feature type="active site" evidence="5">
    <location>
        <position position="396"/>
    </location>
</feature>
<reference evidence="7 8" key="1">
    <citation type="submission" date="2019-07" db="EMBL/GenBank/DDBJ databases">
        <title>Finished genome of Venturia effusa.</title>
        <authorList>
            <person name="Young C.A."/>
            <person name="Cox M.P."/>
            <person name="Ganley A.R.D."/>
            <person name="David W.J."/>
        </authorList>
    </citation>
    <scope>NUCLEOTIDE SEQUENCE [LARGE SCALE GENOMIC DNA]</scope>
    <source>
        <strain evidence="8">albino</strain>
    </source>
</reference>
<evidence type="ECO:0000256" key="5">
    <source>
        <dbReference type="PROSITE-ProRule" id="PRU01016"/>
    </source>
</evidence>
<feature type="compositionally biased region" description="Low complexity" evidence="6">
    <location>
        <begin position="664"/>
        <end position="706"/>
    </location>
</feature>
<dbReference type="PANTHER" id="PTHR10629">
    <property type="entry name" value="CYTOSINE-SPECIFIC METHYLTRANSFERASE"/>
    <property type="match status" value="1"/>
</dbReference>
<organism evidence="7 8">
    <name type="scientific">Venturia effusa</name>
    <dbReference type="NCBI Taxonomy" id="50376"/>
    <lineage>
        <taxon>Eukaryota</taxon>
        <taxon>Fungi</taxon>
        <taxon>Dikarya</taxon>
        <taxon>Ascomycota</taxon>
        <taxon>Pezizomycotina</taxon>
        <taxon>Dothideomycetes</taxon>
        <taxon>Pleosporomycetidae</taxon>
        <taxon>Venturiales</taxon>
        <taxon>Venturiaceae</taxon>
        <taxon>Venturia</taxon>
    </lineage>
</organism>
<dbReference type="OrthoDB" id="414133at2759"/>
<keyword evidence="8" id="KW-1185">Reference proteome</keyword>
<feature type="region of interest" description="Disordered" evidence="6">
    <location>
        <begin position="290"/>
        <end position="317"/>
    </location>
</feature>
<dbReference type="PROSITE" id="PS51679">
    <property type="entry name" value="SAM_MT_C5"/>
    <property type="match status" value="1"/>
</dbReference>
<keyword evidence="4 5" id="KW-0949">S-adenosyl-L-methionine</keyword>
<evidence type="ECO:0000256" key="4">
    <source>
        <dbReference type="ARBA" id="ARBA00022691"/>
    </source>
</evidence>
<feature type="region of interest" description="Disordered" evidence="6">
    <location>
        <begin position="651"/>
        <end position="773"/>
    </location>
</feature>
<dbReference type="Gene3D" id="3.40.50.150">
    <property type="entry name" value="Vaccinia Virus protein VP39"/>
    <property type="match status" value="1"/>
</dbReference>
<dbReference type="InterPro" id="IPR050390">
    <property type="entry name" value="C5-Methyltransferase"/>
</dbReference>
<sequence length="805" mass="89829">MSGSSRSVTVDLTDDCDDYDDWNGAEKSMIDQFVDLTVDSDDNSEAIIIDSDYDSDSPRIQNIDDEDRSHAYQRAEPTSSSKKPRRRQELRNGSITAPFEVLDHWPEHGLKPGMTVELKGKDGKDGDFVRIQDIMLNTTKDVDNILIRGQLLRRAKYVGAFAGSERVGGQTIGGKMKRDLNELALLFDVDKDDCRPPEEQSLVTVPLSDFLRVRRVVFTHEPFPRRSFRETISLSYKYPDHEARKKSVKEREVLVCRYAFLEYYEDARHRLAPKRRSKEACLRRIFMSDSQFSSPQPGTSSNVQNEQASRHPGRDKKVVKKRKITYGSGCCGAGGDSQGAILGGASLKYGWDKDSSACESFSLNHPRAKVYCREAAEFPLPGEDDSCDILHLSWPCDYFSSNHTRAGRNDEANTRAMFYTYEKLMSAKPRIHTQENTFGLDSHHPEYFGTLVQEIVRAGYNIRWKVDQFADHGLASSRKRVVIVASRIGVPLPEFPKPSHGPAGSGLQRYRTIHDAISKIPDTASWHLGHTSPYATPKPAFNARTALARCITRNGGKTPHPSGLRTFTPREMANLQGFPEWYEFVGNGGTGITEVREQIGNAIPPQVWARYIKSIVNTLEKFDAGEIDESGRPIVKRDAVGSSYGLITPSRRTINLETRPTLRSSGASGFSTPSSRPSSGALSPSSAASSNPSPPSSHSSTSSSLRNLHRINPNPSPSPSPSAAPHKPHRWSEESQTLSPSPNPFEPGAPSTRMKHEIPSRESRPSPFKRKIEPIDLTGERKKVKVKKQEVIDLTGDDWDMSEDW</sequence>
<keyword evidence="3 5" id="KW-0808">Transferase</keyword>
<keyword evidence="2 5" id="KW-0489">Methyltransferase</keyword>
<feature type="compositionally biased region" description="Polar residues" evidence="6">
    <location>
        <begin position="651"/>
        <end position="663"/>
    </location>
</feature>
<feature type="region of interest" description="Disordered" evidence="6">
    <location>
        <begin position="48"/>
        <end position="93"/>
    </location>
</feature>
<dbReference type="InterPro" id="IPR001525">
    <property type="entry name" value="C5_MeTfrase"/>
</dbReference>
<evidence type="ECO:0000313" key="7">
    <source>
        <dbReference type="EMBL" id="QDS77954.1"/>
    </source>
</evidence>
<dbReference type="STRING" id="50376.A0A517LQM5"/>
<comment type="similarity">
    <text evidence="5">Belongs to the class I-like SAM-binding methyltransferase superfamily. C5-methyltransferase family.</text>
</comment>
<dbReference type="EMBL" id="CP042203">
    <property type="protein sequence ID" value="QDS77954.1"/>
    <property type="molecule type" value="Genomic_DNA"/>
</dbReference>
<protein>
    <recommendedName>
        <fullName evidence="1">DNA (cytosine-5-)-methyltransferase</fullName>
        <ecNumber evidence="1">2.1.1.37</ecNumber>
    </recommendedName>
</protein>
<dbReference type="InterPro" id="IPR029063">
    <property type="entry name" value="SAM-dependent_MTases_sf"/>
</dbReference>
<dbReference type="GO" id="GO:0032259">
    <property type="term" value="P:methylation"/>
    <property type="evidence" value="ECO:0007669"/>
    <property type="project" value="UniProtKB-KW"/>
</dbReference>
<accession>A0A517LQM5</accession>
<feature type="compositionally biased region" description="Polar residues" evidence="6">
    <location>
        <begin position="290"/>
        <end position="307"/>
    </location>
</feature>